<evidence type="ECO:0000256" key="5">
    <source>
        <dbReference type="ARBA" id="ARBA00022989"/>
    </source>
</evidence>
<proteinExistence type="inferred from homology"/>
<dbReference type="EMBL" id="BPLR01008322">
    <property type="protein sequence ID" value="GIY23842.1"/>
    <property type="molecule type" value="Genomic_DNA"/>
</dbReference>
<evidence type="ECO:0000256" key="7">
    <source>
        <dbReference type="ARBA" id="ARBA00023136"/>
    </source>
</evidence>
<feature type="signal peptide" evidence="8">
    <location>
        <begin position="1"/>
        <end position="19"/>
    </location>
</feature>
<dbReference type="InterPro" id="IPR026769">
    <property type="entry name" value="Mic13"/>
</dbReference>
<protein>
    <submittedName>
        <fullName evidence="9">MICOS complex subunit MIC13</fullName>
    </submittedName>
</protein>
<dbReference type="Proteomes" id="UP001054945">
    <property type="component" value="Unassembled WGS sequence"/>
</dbReference>
<dbReference type="AlphaFoldDB" id="A0AAV4RQZ5"/>
<organism evidence="9 10">
    <name type="scientific">Caerostris extrusa</name>
    <name type="common">Bark spider</name>
    <name type="synonym">Caerostris bankana</name>
    <dbReference type="NCBI Taxonomy" id="172846"/>
    <lineage>
        <taxon>Eukaryota</taxon>
        <taxon>Metazoa</taxon>
        <taxon>Ecdysozoa</taxon>
        <taxon>Arthropoda</taxon>
        <taxon>Chelicerata</taxon>
        <taxon>Arachnida</taxon>
        <taxon>Araneae</taxon>
        <taxon>Araneomorphae</taxon>
        <taxon>Entelegynae</taxon>
        <taxon>Araneoidea</taxon>
        <taxon>Araneidae</taxon>
        <taxon>Caerostris</taxon>
    </lineage>
</organism>
<dbReference type="GO" id="GO:0042407">
    <property type="term" value="P:cristae formation"/>
    <property type="evidence" value="ECO:0007669"/>
    <property type="project" value="TreeGrafter"/>
</dbReference>
<evidence type="ECO:0000256" key="1">
    <source>
        <dbReference type="ARBA" id="ARBA00004434"/>
    </source>
</evidence>
<evidence type="ECO:0000256" key="4">
    <source>
        <dbReference type="ARBA" id="ARBA00022792"/>
    </source>
</evidence>
<keyword evidence="5" id="KW-1133">Transmembrane helix</keyword>
<evidence type="ECO:0000313" key="9">
    <source>
        <dbReference type="EMBL" id="GIY23842.1"/>
    </source>
</evidence>
<keyword evidence="3" id="KW-0812">Transmembrane</keyword>
<keyword evidence="7" id="KW-0472">Membrane</keyword>
<comment type="similarity">
    <text evidence="2">Belongs to the MICOS complex subunit Mic13 family.</text>
</comment>
<name>A0AAV4RQZ5_CAEEX</name>
<keyword evidence="6" id="KW-0496">Mitochondrion</keyword>
<evidence type="ECO:0000256" key="2">
    <source>
        <dbReference type="ARBA" id="ARBA00006771"/>
    </source>
</evidence>
<sequence length="112" mass="12210">MRVIVPILKLSLAGGAVYAIAEQGLFSINQKETIDASKRISDSVPNVDSYIGKGSVSYWVPTGISKKDLNNYWNKGVKVSIGALSTLPADTKDLASRGYDYMKEEIGKQLKK</sequence>
<dbReference type="PANTHER" id="PTHR31816">
    <property type="entry name" value="MICOS COMPLEX SUBUNIT MIC13"/>
    <property type="match status" value="1"/>
</dbReference>
<keyword evidence="4" id="KW-0999">Mitochondrion inner membrane</keyword>
<dbReference type="PANTHER" id="PTHR31816:SF3">
    <property type="entry name" value="MICOS COMPLEX SUBUNIT MIC13"/>
    <property type="match status" value="1"/>
</dbReference>
<gene>
    <name evidence="9" type="primary">X975_08942</name>
    <name evidence="9" type="ORF">CEXT_28781</name>
</gene>
<feature type="chain" id="PRO_5043876118" evidence="8">
    <location>
        <begin position="20"/>
        <end position="112"/>
    </location>
</feature>
<comment type="caution">
    <text evidence="9">The sequence shown here is derived from an EMBL/GenBank/DDBJ whole genome shotgun (WGS) entry which is preliminary data.</text>
</comment>
<comment type="subcellular location">
    <subcellularLocation>
        <location evidence="1">Mitochondrion inner membrane</location>
        <topology evidence="1">Single-pass membrane protein</topology>
    </subcellularLocation>
</comment>
<dbReference type="GO" id="GO:0044284">
    <property type="term" value="C:mitochondrial crista junction"/>
    <property type="evidence" value="ECO:0007669"/>
    <property type="project" value="TreeGrafter"/>
</dbReference>
<keyword evidence="10" id="KW-1185">Reference proteome</keyword>
<evidence type="ECO:0000256" key="6">
    <source>
        <dbReference type="ARBA" id="ARBA00023128"/>
    </source>
</evidence>
<reference evidence="9 10" key="1">
    <citation type="submission" date="2021-06" db="EMBL/GenBank/DDBJ databases">
        <title>Caerostris extrusa draft genome.</title>
        <authorList>
            <person name="Kono N."/>
            <person name="Arakawa K."/>
        </authorList>
    </citation>
    <scope>NUCLEOTIDE SEQUENCE [LARGE SCALE GENOMIC DNA]</scope>
</reference>
<keyword evidence="8" id="KW-0732">Signal</keyword>
<dbReference type="GO" id="GO:0061617">
    <property type="term" value="C:MICOS complex"/>
    <property type="evidence" value="ECO:0007669"/>
    <property type="project" value="TreeGrafter"/>
</dbReference>
<evidence type="ECO:0000256" key="3">
    <source>
        <dbReference type="ARBA" id="ARBA00022692"/>
    </source>
</evidence>
<evidence type="ECO:0000256" key="8">
    <source>
        <dbReference type="SAM" id="SignalP"/>
    </source>
</evidence>
<evidence type="ECO:0000313" key="10">
    <source>
        <dbReference type="Proteomes" id="UP001054945"/>
    </source>
</evidence>
<accession>A0AAV4RQZ5</accession>